<comment type="caution">
    <text evidence="2">The sequence shown here is derived from an EMBL/GenBank/DDBJ whole genome shotgun (WGS) entry which is preliminary data.</text>
</comment>
<evidence type="ECO:0000313" key="2">
    <source>
        <dbReference type="EMBL" id="KAK1275510.1"/>
    </source>
</evidence>
<sequence length="91" mass="9961">MIGAQEATSARTIGGGLGRDETLAWELLSPLHRVLIVAVVAVAANRSRQVLQLRRSVNLRVVNRTPSLPLLFFNLYLKSICLCLLCVSAFV</sequence>
<dbReference type="EMBL" id="JAUJYN010000003">
    <property type="protein sequence ID" value="KAK1275510.1"/>
    <property type="molecule type" value="Genomic_DNA"/>
</dbReference>
<keyword evidence="1" id="KW-0472">Membrane</keyword>
<evidence type="ECO:0000313" key="3">
    <source>
        <dbReference type="Proteomes" id="UP001179952"/>
    </source>
</evidence>
<reference evidence="2" key="2">
    <citation type="submission" date="2023-06" db="EMBL/GenBank/DDBJ databases">
        <authorList>
            <person name="Ma L."/>
            <person name="Liu K.-W."/>
            <person name="Li Z."/>
            <person name="Hsiao Y.-Y."/>
            <person name="Qi Y."/>
            <person name="Fu T."/>
            <person name="Tang G."/>
            <person name="Zhang D."/>
            <person name="Sun W.-H."/>
            <person name="Liu D.-K."/>
            <person name="Li Y."/>
            <person name="Chen G.-Z."/>
            <person name="Liu X.-D."/>
            <person name="Liao X.-Y."/>
            <person name="Jiang Y.-T."/>
            <person name="Yu X."/>
            <person name="Hao Y."/>
            <person name="Huang J."/>
            <person name="Zhao X.-W."/>
            <person name="Ke S."/>
            <person name="Chen Y.-Y."/>
            <person name="Wu W.-L."/>
            <person name="Hsu J.-L."/>
            <person name="Lin Y.-F."/>
            <person name="Huang M.-D."/>
            <person name="Li C.-Y."/>
            <person name="Huang L."/>
            <person name="Wang Z.-W."/>
            <person name="Zhao X."/>
            <person name="Zhong W.-Y."/>
            <person name="Peng D.-H."/>
            <person name="Ahmad S."/>
            <person name="Lan S."/>
            <person name="Zhang J.-S."/>
            <person name="Tsai W.-C."/>
            <person name="Van De Peer Y."/>
            <person name="Liu Z.-J."/>
        </authorList>
    </citation>
    <scope>NUCLEOTIDE SEQUENCE</scope>
    <source>
        <strain evidence="2">SCP</strain>
        <tissue evidence="2">Leaves</tissue>
    </source>
</reference>
<keyword evidence="3" id="KW-1185">Reference proteome</keyword>
<proteinExistence type="predicted"/>
<feature type="transmembrane region" description="Helical" evidence="1">
    <location>
        <begin position="68"/>
        <end position="90"/>
    </location>
</feature>
<dbReference type="Proteomes" id="UP001179952">
    <property type="component" value="Unassembled WGS sequence"/>
</dbReference>
<dbReference type="PANTHER" id="PTHR35507:SF1">
    <property type="entry name" value="TMF_TATA_BD DOMAIN-CONTAINING PROTEIN"/>
    <property type="match status" value="1"/>
</dbReference>
<dbReference type="PANTHER" id="PTHR35507">
    <property type="entry name" value="OS09G0488600 PROTEIN"/>
    <property type="match status" value="1"/>
</dbReference>
<protein>
    <submittedName>
        <fullName evidence="2">Uncharacterized protein</fullName>
    </submittedName>
</protein>
<keyword evidence="1" id="KW-0812">Transmembrane</keyword>
<keyword evidence="1" id="KW-1133">Transmembrane helix</keyword>
<dbReference type="AlphaFoldDB" id="A0AAV9BGA9"/>
<evidence type="ECO:0000256" key="1">
    <source>
        <dbReference type="SAM" id="Phobius"/>
    </source>
</evidence>
<name>A0AAV9BGA9_ACOGR</name>
<reference evidence="2" key="1">
    <citation type="journal article" date="2023" name="Nat. Commun.">
        <title>Diploid and tetraploid genomes of Acorus and the evolution of monocots.</title>
        <authorList>
            <person name="Ma L."/>
            <person name="Liu K.W."/>
            <person name="Li Z."/>
            <person name="Hsiao Y.Y."/>
            <person name="Qi Y."/>
            <person name="Fu T."/>
            <person name="Tang G.D."/>
            <person name="Zhang D."/>
            <person name="Sun W.H."/>
            <person name="Liu D.K."/>
            <person name="Li Y."/>
            <person name="Chen G.Z."/>
            <person name="Liu X.D."/>
            <person name="Liao X.Y."/>
            <person name="Jiang Y.T."/>
            <person name="Yu X."/>
            <person name="Hao Y."/>
            <person name="Huang J."/>
            <person name="Zhao X.W."/>
            <person name="Ke S."/>
            <person name="Chen Y.Y."/>
            <person name="Wu W.L."/>
            <person name="Hsu J.L."/>
            <person name="Lin Y.F."/>
            <person name="Huang M.D."/>
            <person name="Li C.Y."/>
            <person name="Huang L."/>
            <person name="Wang Z.W."/>
            <person name="Zhao X."/>
            <person name="Zhong W.Y."/>
            <person name="Peng D.H."/>
            <person name="Ahmad S."/>
            <person name="Lan S."/>
            <person name="Zhang J.S."/>
            <person name="Tsai W.C."/>
            <person name="Van de Peer Y."/>
            <person name="Liu Z.J."/>
        </authorList>
    </citation>
    <scope>NUCLEOTIDE SEQUENCE</scope>
    <source>
        <strain evidence="2">SCP</strain>
    </source>
</reference>
<accession>A0AAV9BGA9</accession>
<gene>
    <name evidence="2" type="ORF">QJS04_geneDACA022479</name>
</gene>
<organism evidence="2 3">
    <name type="scientific">Acorus gramineus</name>
    <name type="common">Dwarf sweet flag</name>
    <dbReference type="NCBI Taxonomy" id="55184"/>
    <lineage>
        <taxon>Eukaryota</taxon>
        <taxon>Viridiplantae</taxon>
        <taxon>Streptophyta</taxon>
        <taxon>Embryophyta</taxon>
        <taxon>Tracheophyta</taxon>
        <taxon>Spermatophyta</taxon>
        <taxon>Magnoliopsida</taxon>
        <taxon>Liliopsida</taxon>
        <taxon>Acoraceae</taxon>
        <taxon>Acorus</taxon>
    </lineage>
</organism>